<gene>
    <name evidence="3" type="ORF">UFOPK2655_00405</name>
    <name evidence="4" type="ORF">UFOPK3077_01007</name>
    <name evidence="5" type="ORF">UFOPK3667_01054</name>
    <name evidence="6" type="ORF">UFOPK3903_01086</name>
    <name evidence="7" type="ORF">UFOPK4444_01222</name>
</gene>
<dbReference type="AlphaFoldDB" id="A0A6J6YSX0"/>
<dbReference type="SUPFAM" id="SSF46955">
    <property type="entry name" value="Putative DNA-binding domain"/>
    <property type="match status" value="1"/>
</dbReference>
<evidence type="ECO:0000313" key="4">
    <source>
        <dbReference type="EMBL" id="CAB4808347.1"/>
    </source>
</evidence>
<dbReference type="PANTHER" id="PTHR30204:SF97">
    <property type="entry name" value="MERR FAMILY REGULATORY PROTEIN"/>
    <property type="match status" value="1"/>
</dbReference>
<dbReference type="PANTHER" id="PTHR30204">
    <property type="entry name" value="REDOX-CYCLING DRUG-SENSING TRANSCRIPTIONAL ACTIVATOR SOXR"/>
    <property type="match status" value="1"/>
</dbReference>
<evidence type="ECO:0000259" key="2">
    <source>
        <dbReference type="PROSITE" id="PS50937"/>
    </source>
</evidence>
<dbReference type="InterPro" id="IPR009061">
    <property type="entry name" value="DNA-bd_dom_put_sf"/>
</dbReference>
<dbReference type="Gene3D" id="3.40.50.280">
    <property type="entry name" value="Cobalamin-binding domain"/>
    <property type="match status" value="1"/>
</dbReference>
<evidence type="ECO:0000313" key="6">
    <source>
        <dbReference type="EMBL" id="CAB4979816.1"/>
    </source>
</evidence>
<evidence type="ECO:0000313" key="5">
    <source>
        <dbReference type="EMBL" id="CAB4926703.1"/>
    </source>
</evidence>
<dbReference type="GO" id="GO:0003677">
    <property type="term" value="F:DNA binding"/>
    <property type="evidence" value="ECO:0007669"/>
    <property type="project" value="UniProtKB-KW"/>
</dbReference>
<evidence type="ECO:0000256" key="1">
    <source>
        <dbReference type="ARBA" id="ARBA00023125"/>
    </source>
</evidence>
<evidence type="ECO:0000313" key="7">
    <source>
        <dbReference type="EMBL" id="CAB5159947.1"/>
    </source>
</evidence>
<dbReference type="GO" id="GO:0003700">
    <property type="term" value="F:DNA-binding transcription factor activity"/>
    <property type="evidence" value="ECO:0007669"/>
    <property type="project" value="InterPro"/>
</dbReference>
<keyword evidence="1" id="KW-0238">DNA-binding</keyword>
<evidence type="ECO:0000313" key="3">
    <source>
        <dbReference type="EMBL" id="CAB4705663.1"/>
    </source>
</evidence>
<dbReference type="Gene3D" id="1.10.1240.10">
    <property type="entry name" value="Methionine synthase domain"/>
    <property type="match status" value="1"/>
</dbReference>
<sequence length="294" mass="32625">MAIDEELLTVAAVARRLGVAPATLRTWDRRYGLGPSSHESGAHRRYCPLDVTKLMLMRRLIASGVAPCEAAQRAMTHKGEIHVESVELEFESREELVQAIVMAAQSFDTIFIESELRKDFEKFGMVSSWSQVIAPVLYLIGENWQESGKGIEVEHLLTEVLIRVLRDCVNELRAPLNSQPVLLAAVGEELHSLPLHALAAALAERRIQTYFLGSRTPLEAISGMVKKSAPPALFLWAQLKENAQPEFFRDLPAVRPAPRIILGGPGWDRQECTDVAIVEDISQACIEIERAVGL</sequence>
<feature type="domain" description="HTH merR-type" evidence="2">
    <location>
        <begin position="7"/>
        <end position="77"/>
    </location>
</feature>
<organism evidence="4">
    <name type="scientific">freshwater metagenome</name>
    <dbReference type="NCBI Taxonomy" id="449393"/>
    <lineage>
        <taxon>unclassified sequences</taxon>
        <taxon>metagenomes</taxon>
        <taxon>ecological metagenomes</taxon>
    </lineage>
</organism>
<reference evidence="4" key="1">
    <citation type="submission" date="2020-05" db="EMBL/GenBank/DDBJ databases">
        <authorList>
            <person name="Chiriac C."/>
            <person name="Salcher M."/>
            <person name="Ghai R."/>
            <person name="Kavagutti S V."/>
        </authorList>
    </citation>
    <scope>NUCLEOTIDE SEQUENCE</scope>
</reference>
<proteinExistence type="predicted"/>
<dbReference type="Pfam" id="PF13411">
    <property type="entry name" value="MerR_1"/>
    <property type="match status" value="1"/>
</dbReference>
<dbReference type="EMBL" id="CAFBMU010000012">
    <property type="protein sequence ID" value="CAB4926703.1"/>
    <property type="molecule type" value="Genomic_DNA"/>
</dbReference>
<dbReference type="EMBL" id="CAFBRZ010000089">
    <property type="protein sequence ID" value="CAB5159947.1"/>
    <property type="molecule type" value="Genomic_DNA"/>
</dbReference>
<dbReference type="SMART" id="SM00422">
    <property type="entry name" value="HTH_MERR"/>
    <property type="match status" value="1"/>
</dbReference>
<dbReference type="PROSITE" id="PS50937">
    <property type="entry name" value="HTH_MERR_2"/>
    <property type="match status" value="1"/>
</dbReference>
<dbReference type="Gene3D" id="1.10.1660.10">
    <property type="match status" value="1"/>
</dbReference>
<dbReference type="InterPro" id="IPR000551">
    <property type="entry name" value="MerR-type_HTH_dom"/>
</dbReference>
<dbReference type="EMBL" id="CAEZYE010000014">
    <property type="protein sequence ID" value="CAB4705663.1"/>
    <property type="molecule type" value="Genomic_DNA"/>
</dbReference>
<dbReference type="EMBL" id="CAFAAS010000010">
    <property type="protein sequence ID" value="CAB4808347.1"/>
    <property type="molecule type" value="Genomic_DNA"/>
</dbReference>
<dbReference type="InterPro" id="IPR036594">
    <property type="entry name" value="Meth_synthase_dom"/>
</dbReference>
<protein>
    <submittedName>
        <fullName evidence="4">Unannotated protein</fullName>
    </submittedName>
</protein>
<name>A0A6J6YSX0_9ZZZZ</name>
<dbReference type="InterPro" id="IPR047057">
    <property type="entry name" value="MerR_fam"/>
</dbReference>
<accession>A0A6J6YSX0</accession>
<dbReference type="EMBL" id="CAFBOD010000012">
    <property type="protein sequence ID" value="CAB4979816.1"/>
    <property type="molecule type" value="Genomic_DNA"/>
</dbReference>
<dbReference type="CDD" id="cd01104">
    <property type="entry name" value="HTH_MlrA-CarA"/>
    <property type="match status" value="1"/>
</dbReference>